<protein>
    <submittedName>
        <fullName evidence="1">Uncharacterized protein</fullName>
    </submittedName>
</protein>
<evidence type="ECO:0000313" key="1">
    <source>
        <dbReference type="EMBL" id="GAI40207.1"/>
    </source>
</evidence>
<dbReference type="AlphaFoldDB" id="X1N864"/>
<organism evidence="1">
    <name type="scientific">marine sediment metagenome</name>
    <dbReference type="NCBI Taxonomy" id="412755"/>
    <lineage>
        <taxon>unclassified sequences</taxon>
        <taxon>metagenomes</taxon>
        <taxon>ecological metagenomes</taxon>
    </lineage>
</organism>
<gene>
    <name evidence="1" type="ORF">S06H3_50068</name>
</gene>
<accession>X1N864</accession>
<name>X1N864_9ZZZZ</name>
<reference evidence="1" key="1">
    <citation type="journal article" date="2014" name="Front. Microbiol.">
        <title>High frequency of phylogenetically diverse reductive dehalogenase-homologous genes in deep subseafloor sedimentary metagenomes.</title>
        <authorList>
            <person name="Kawai M."/>
            <person name="Futagami T."/>
            <person name="Toyoda A."/>
            <person name="Takaki Y."/>
            <person name="Nishi S."/>
            <person name="Hori S."/>
            <person name="Arai W."/>
            <person name="Tsubouchi T."/>
            <person name="Morono Y."/>
            <person name="Uchiyama I."/>
            <person name="Ito T."/>
            <person name="Fujiyama A."/>
            <person name="Inagaki F."/>
            <person name="Takami H."/>
        </authorList>
    </citation>
    <scope>NUCLEOTIDE SEQUENCE</scope>
    <source>
        <strain evidence="1">Expedition CK06-06</strain>
    </source>
</reference>
<sequence length="53" mass="5990">MDKKTKKIPKCNLEWREGKAVVVCDTKADQKIAYEMVVEGIIIEVKPDKVVTA</sequence>
<comment type="caution">
    <text evidence="1">The sequence shown here is derived from an EMBL/GenBank/DDBJ whole genome shotgun (WGS) entry which is preliminary data.</text>
</comment>
<proteinExistence type="predicted"/>
<dbReference type="EMBL" id="BARV01031663">
    <property type="protein sequence ID" value="GAI40207.1"/>
    <property type="molecule type" value="Genomic_DNA"/>
</dbReference>